<evidence type="ECO:0000313" key="6">
    <source>
        <dbReference type="Proteomes" id="UP001627154"/>
    </source>
</evidence>
<evidence type="ECO:0000256" key="2">
    <source>
        <dbReference type="ARBA" id="ARBA00024195"/>
    </source>
</evidence>
<evidence type="ECO:0000256" key="1">
    <source>
        <dbReference type="ARBA" id="ARBA00023157"/>
    </source>
</evidence>
<keyword evidence="3" id="KW-0472">Membrane</keyword>
<keyword evidence="3" id="KW-1133">Transmembrane helix</keyword>
<dbReference type="Proteomes" id="UP001627154">
    <property type="component" value="Unassembled WGS sequence"/>
</dbReference>
<name>A0ABD2VU24_9HYME</name>
<dbReference type="PRINTS" id="PR00722">
    <property type="entry name" value="CHYMOTRYPSIN"/>
</dbReference>
<dbReference type="Pfam" id="PF00089">
    <property type="entry name" value="Trypsin"/>
    <property type="match status" value="1"/>
</dbReference>
<dbReference type="InterPro" id="IPR043504">
    <property type="entry name" value="Peptidase_S1_PA_chymotrypsin"/>
</dbReference>
<accession>A0ABD2VU24</accession>
<sequence length="365" mass="41179">MDSRKRLRYLCYCFILTVILLIPLVIILTHKLTRDKELLREKNEADSTTPKSFAFQIITQEDDGYVVTEGMKNGTKVTYMEARSLGKSSNHESEASPGEFPYHAAIFEGNEYICSGSLISRRHVLTAAQCVVDIKQKIKIQLGHNLKRGLLYDVDGVSRHRHYRGGKRYHKADVAIIRMKKSIVTSNFVRPIALPEAEQPSGFFIFYTTGYGVDVGPESVLRKMPLRLVPNSDCYNVSTDNEELQFANDIICTRILTEYDSCEGDIGGALVDGRKNVIRGIASSGDDFCNHPDIFINVTDYLDYIKMEISSDKFSGHHPSMVFNERIGAPPLDRNDQVGGENNEDDYSWSPLWVKVLTTIFGGMR</sequence>
<dbReference type="InterPro" id="IPR001314">
    <property type="entry name" value="Peptidase_S1A"/>
</dbReference>
<dbReference type="AlphaFoldDB" id="A0ABD2VU24"/>
<keyword evidence="1" id="KW-1015">Disulfide bond</keyword>
<dbReference type="EMBL" id="JBJJXI010000181">
    <property type="protein sequence ID" value="KAL3383846.1"/>
    <property type="molecule type" value="Genomic_DNA"/>
</dbReference>
<proteinExistence type="inferred from homology"/>
<dbReference type="SMART" id="SM00020">
    <property type="entry name" value="Tryp_SPc"/>
    <property type="match status" value="1"/>
</dbReference>
<evidence type="ECO:0000259" key="4">
    <source>
        <dbReference type="PROSITE" id="PS50240"/>
    </source>
</evidence>
<protein>
    <recommendedName>
        <fullName evidence="4">Peptidase S1 domain-containing protein</fullName>
    </recommendedName>
</protein>
<comment type="caution">
    <text evidence="5">The sequence shown here is derived from an EMBL/GenBank/DDBJ whole genome shotgun (WGS) entry which is preliminary data.</text>
</comment>
<dbReference type="InterPro" id="IPR009003">
    <property type="entry name" value="Peptidase_S1_PA"/>
</dbReference>
<reference evidence="5 6" key="1">
    <citation type="journal article" date="2024" name="bioRxiv">
        <title>A reference genome for Trichogramma kaykai: A tiny desert-dwelling parasitoid wasp with competing sex-ratio distorters.</title>
        <authorList>
            <person name="Culotta J."/>
            <person name="Lindsey A.R."/>
        </authorList>
    </citation>
    <scope>NUCLEOTIDE SEQUENCE [LARGE SCALE GENOMIC DNA]</scope>
    <source>
        <strain evidence="5 6">KSX58</strain>
    </source>
</reference>
<dbReference type="CDD" id="cd00190">
    <property type="entry name" value="Tryp_SPc"/>
    <property type="match status" value="1"/>
</dbReference>
<dbReference type="Gene3D" id="2.40.10.10">
    <property type="entry name" value="Trypsin-like serine proteases"/>
    <property type="match status" value="1"/>
</dbReference>
<organism evidence="5 6">
    <name type="scientific">Trichogramma kaykai</name>
    <dbReference type="NCBI Taxonomy" id="54128"/>
    <lineage>
        <taxon>Eukaryota</taxon>
        <taxon>Metazoa</taxon>
        <taxon>Ecdysozoa</taxon>
        <taxon>Arthropoda</taxon>
        <taxon>Hexapoda</taxon>
        <taxon>Insecta</taxon>
        <taxon>Pterygota</taxon>
        <taxon>Neoptera</taxon>
        <taxon>Endopterygota</taxon>
        <taxon>Hymenoptera</taxon>
        <taxon>Apocrita</taxon>
        <taxon>Proctotrupomorpha</taxon>
        <taxon>Chalcidoidea</taxon>
        <taxon>Trichogrammatidae</taxon>
        <taxon>Trichogramma</taxon>
    </lineage>
</organism>
<keyword evidence="3" id="KW-0812">Transmembrane</keyword>
<gene>
    <name evidence="5" type="ORF">TKK_020212</name>
</gene>
<dbReference type="SUPFAM" id="SSF50494">
    <property type="entry name" value="Trypsin-like serine proteases"/>
    <property type="match status" value="1"/>
</dbReference>
<feature type="transmembrane region" description="Helical" evidence="3">
    <location>
        <begin position="9"/>
        <end position="28"/>
    </location>
</feature>
<dbReference type="InterPro" id="IPR001254">
    <property type="entry name" value="Trypsin_dom"/>
</dbReference>
<evidence type="ECO:0000313" key="5">
    <source>
        <dbReference type="EMBL" id="KAL3383846.1"/>
    </source>
</evidence>
<dbReference type="InterPro" id="IPR051487">
    <property type="entry name" value="Ser/Thr_Proteases_Immune/Dev"/>
</dbReference>
<keyword evidence="6" id="KW-1185">Reference proteome</keyword>
<comment type="similarity">
    <text evidence="2">Belongs to the peptidase S1 family. CLIP subfamily.</text>
</comment>
<feature type="domain" description="Peptidase S1" evidence="4">
    <location>
        <begin position="84"/>
        <end position="310"/>
    </location>
</feature>
<dbReference type="PANTHER" id="PTHR24256">
    <property type="entry name" value="TRYPTASE-RELATED"/>
    <property type="match status" value="1"/>
</dbReference>
<evidence type="ECO:0000256" key="3">
    <source>
        <dbReference type="SAM" id="Phobius"/>
    </source>
</evidence>
<dbReference type="PROSITE" id="PS50240">
    <property type="entry name" value="TRYPSIN_DOM"/>
    <property type="match status" value="1"/>
</dbReference>